<protein>
    <submittedName>
        <fullName evidence="2">Uncharacterized protein</fullName>
    </submittedName>
</protein>
<feature type="transmembrane region" description="Helical" evidence="1">
    <location>
        <begin position="157"/>
        <end position="175"/>
    </location>
</feature>
<feature type="transmembrane region" description="Helical" evidence="1">
    <location>
        <begin position="90"/>
        <end position="110"/>
    </location>
</feature>
<keyword evidence="1" id="KW-1133">Transmembrane helix</keyword>
<sequence length="183" mass="19999">MAVYPTALSLAAAAIYIGVSVLCMLAGTISRDGAARTSRLQPGWFSIAGLFVILALNRILVIEDRFDEYLRDVARESGAYEGRTAWQGPLSVIAILLVLLVVPILVRNWARSQGDKRRQALGVAQLAAFAMLGLIALRLISFHPIDSLLYGGLRLNWWFDVGLSLLVGFAAWTGWKTSRDLPA</sequence>
<keyword evidence="3" id="KW-1185">Reference proteome</keyword>
<gene>
    <name evidence="2" type="ORF">SAMN06297468_1645</name>
</gene>
<accession>A0A1Y6F3Y3</accession>
<evidence type="ECO:0000313" key="3">
    <source>
        <dbReference type="Proteomes" id="UP000194420"/>
    </source>
</evidence>
<organism evidence="2 3">
    <name type="scientific">Altererythrobacter xiamenensis</name>
    <dbReference type="NCBI Taxonomy" id="1316679"/>
    <lineage>
        <taxon>Bacteria</taxon>
        <taxon>Pseudomonadati</taxon>
        <taxon>Pseudomonadota</taxon>
        <taxon>Alphaproteobacteria</taxon>
        <taxon>Sphingomonadales</taxon>
        <taxon>Erythrobacteraceae</taxon>
        <taxon>Altererythrobacter</taxon>
    </lineage>
</organism>
<dbReference type="EMBL" id="FXWG01000002">
    <property type="protein sequence ID" value="SMQ69457.1"/>
    <property type="molecule type" value="Genomic_DNA"/>
</dbReference>
<proteinExistence type="predicted"/>
<feature type="transmembrane region" description="Helical" evidence="1">
    <location>
        <begin position="42"/>
        <end position="61"/>
    </location>
</feature>
<reference evidence="3" key="1">
    <citation type="submission" date="2017-04" db="EMBL/GenBank/DDBJ databases">
        <authorList>
            <person name="Varghese N."/>
            <person name="Submissions S."/>
        </authorList>
    </citation>
    <scope>NUCLEOTIDE SEQUENCE [LARGE SCALE GENOMIC DNA]</scope>
</reference>
<dbReference type="AlphaFoldDB" id="A0A1Y6F3Y3"/>
<evidence type="ECO:0000256" key="1">
    <source>
        <dbReference type="SAM" id="Phobius"/>
    </source>
</evidence>
<keyword evidence="1" id="KW-0472">Membrane</keyword>
<feature type="transmembrane region" description="Helical" evidence="1">
    <location>
        <begin position="6"/>
        <end position="30"/>
    </location>
</feature>
<evidence type="ECO:0000313" key="2">
    <source>
        <dbReference type="EMBL" id="SMQ69457.1"/>
    </source>
</evidence>
<feature type="transmembrane region" description="Helical" evidence="1">
    <location>
        <begin position="122"/>
        <end position="145"/>
    </location>
</feature>
<name>A0A1Y6F3Y3_9SPHN</name>
<dbReference type="Proteomes" id="UP000194420">
    <property type="component" value="Unassembled WGS sequence"/>
</dbReference>
<keyword evidence="1" id="KW-0812">Transmembrane</keyword>